<organism evidence="1">
    <name type="scientific">Firmicutes phage HS08</name>
    <dbReference type="NCBI Taxonomy" id="3056391"/>
    <lineage>
        <taxon>Viruses</taxon>
    </lineage>
</organism>
<evidence type="ECO:0000313" key="1">
    <source>
        <dbReference type="EMBL" id="WLJ25738.1"/>
    </source>
</evidence>
<protein>
    <submittedName>
        <fullName evidence="1">Uncharacterized protein</fullName>
    </submittedName>
</protein>
<dbReference type="EMBL" id="OQ890315">
    <property type="protein sequence ID" value="WLJ25738.1"/>
    <property type="molecule type" value="Genomic_DNA"/>
</dbReference>
<name>A0AA49X459_9VIRU</name>
<accession>A0AA49X459</accession>
<proteinExistence type="predicted"/>
<reference evidence="1" key="1">
    <citation type="submission" date="2023-04" db="EMBL/GenBank/DDBJ databases">
        <title>The human skin virome in hidradenitis suppurativa patients.</title>
        <authorList>
            <person name="Jansen D."/>
        </authorList>
    </citation>
    <scope>NUCLEOTIDE SEQUENCE</scope>
    <source>
        <strain evidence="1">VC3_JansenPhageE</strain>
    </source>
</reference>
<sequence>MDNKTVTHTLPKHKKRTLISQRFFLFLGAG</sequence>